<reference evidence="2 3" key="2">
    <citation type="submission" date="2009-02" db="EMBL/GenBank/DDBJ databases">
        <title>Draft genome sequence of Clostridium methylpentosum (DSM 5476).</title>
        <authorList>
            <person name="Sudarsanam P."/>
            <person name="Ley R."/>
            <person name="Guruge J."/>
            <person name="Turnbaugh P.J."/>
            <person name="Mahowald M."/>
            <person name="Liep D."/>
            <person name="Gordon J."/>
        </authorList>
    </citation>
    <scope>NUCLEOTIDE SEQUENCE [LARGE SCALE GENOMIC DNA]</scope>
    <source>
        <strain evidence="2 3">DSM 5476</strain>
    </source>
</reference>
<evidence type="ECO:0000313" key="3">
    <source>
        <dbReference type="Proteomes" id="UP000003340"/>
    </source>
</evidence>
<sequence length="39" mass="4493">MDRASRFIFVALLLSNNVSFVLLFSNIYSKINSVIEKQD</sequence>
<dbReference type="Proteomes" id="UP000003340">
    <property type="component" value="Unassembled WGS sequence"/>
</dbReference>
<reference evidence="2 3" key="1">
    <citation type="submission" date="2009-01" db="EMBL/GenBank/DDBJ databases">
        <authorList>
            <person name="Fulton L."/>
            <person name="Clifton S."/>
            <person name="Fulton B."/>
            <person name="Xu J."/>
            <person name="Minx P."/>
            <person name="Pepin K.H."/>
            <person name="Johnson M."/>
            <person name="Bhonagiri V."/>
            <person name="Nash W.E."/>
            <person name="Mardis E.R."/>
            <person name="Wilson R.K."/>
        </authorList>
    </citation>
    <scope>NUCLEOTIDE SEQUENCE [LARGE SCALE GENOMIC DNA]</scope>
    <source>
        <strain evidence="2 3">DSM 5476</strain>
    </source>
</reference>
<proteinExistence type="predicted"/>
<keyword evidence="3" id="KW-1185">Reference proteome</keyword>
<evidence type="ECO:0000256" key="1">
    <source>
        <dbReference type="SAM" id="Phobius"/>
    </source>
</evidence>
<evidence type="ECO:0000313" key="2">
    <source>
        <dbReference type="EMBL" id="EEG29261.1"/>
    </source>
</evidence>
<gene>
    <name evidence="2" type="ORF">CLOSTMETH_03153</name>
</gene>
<dbReference type="HOGENOM" id="CLU_3307461_0_0_9"/>
<comment type="caution">
    <text evidence="2">The sequence shown here is derived from an EMBL/GenBank/DDBJ whole genome shotgun (WGS) entry which is preliminary data.</text>
</comment>
<keyword evidence="1" id="KW-0472">Membrane</keyword>
<name>C0EH08_9FIRM</name>
<keyword evidence="1" id="KW-0812">Transmembrane</keyword>
<dbReference type="EMBL" id="ACEC01000113">
    <property type="protein sequence ID" value="EEG29261.1"/>
    <property type="molecule type" value="Genomic_DNA"/>
</dbReference>
<keyword evidence="1" id="KW-1133">Transmembrane helix</keyword>
<dbReference type="AlphaFoldDB" id="C0EH08"/>
<protein>
    <submittedName>
        <fullName evidence="2">Uncharacterized protein</fullName>
    </submittedName>
</protein>
<feature type="transmembrane region" description="Helical" evidence="1">
    <location>
        <begin position="7"/>
        <end position="28"/>
    </location>
</feature>
<accession>C0EH08</accession>
<organism evidence="2 3">
    <name type="scientific">[Clostridium] methylpentosum DSM 5476</name>
    <dbReference type="NCBI Taxonomy" id="537013"/>
    <lineage>
        <taxon>Bacteria</taxon>
        <taxon>Bacillati</taxon>
        <taxon>Bacillota</taxon>
        <taxon>Clostridia</taxon>
        <taxon>Eubacteriales</taxon>
        <taxon>Oscillospiraceae</taxon>
        <taxon>Oscillospiraceae incertae sedis</taxon>
    </lineage>
</organism>